<sequence length="15" mass="1703">MPYGTTIHVIQNKNS</sequence>
<evidence type="ECO:0000313" key="1">
    <source>
        <dbReference type="EMBL" id="MBX41025.1"/>
    </source>
</evidence>
<organism evidence="1">
    <name type="scientific">Rhizophora mucronata</name>
    <name type="common">Asiatic mangrove</name>
    <dbReference type="NCBI Taxonomy" id="61149"/>
    <lineage>
        <taxon>Eukaryota</taxon>
        <taxon>Viridiplantae</taxon>
        <taxon>Streptophyta</taxon>
        <taxon>Embryophyta</taxon>
        <taxon>Tracheophyta</taxon>
        <taxon>Spermatophyta</taxon>
        <taxon>Magnoliopsida</taxon>
        <taxon>eudicotyledons</taxon>
        <taxon>Gunneridae</taxon>
        <taxon>Pentapetalae</taxon>
        <taxon>rosids</taxon>
        <taxon>fabids</taxon>
        <taxon>Malpighiales</taxon>
        <taxon>Rhizophoraceae</taxon>
        <taxon>Rhizophora</taxon>
    </lineage>
</organism>
<proteinExistence type="predicted"/>
<name>A0A2P2NEV7_RHIMU</name>
<protein>
    <submittedName>
        <fullName evidence="1">Uncharacterized protein</fullName>
    </submittedName>
</protein>
<dbReference type="EMBL" id="GGEC01060541">
    <property type="protein sequence ID" value="MBX41025.1"/>
    <property type="molecule type" value="Transcribed_RNA"/>
</dbReference>
<accession>A0A2P2NEV7</accession>
<reference evidence="1" key="1">
    <citation type="submission" date="2018-02" db="EMBL/GenBank/DDBJ databases">
        <title>Rhizophora mucronata_Transcriptome.</title>
        <authorList>
            <person name="Meera S.P."/>
            <person name="Sreeshan A."/>
            <person name="Augustine A."/>
        </authorList>
    </citation>
    <scope>NUCLEOTIDE SEQUENCE</scope>
    <source>
        <tissue evidence="1">Leaf</tissue>
    </source>
</reference>